<dbReference type="InterPro" id="IPR014757">
    <property type="entry name" value="Tscrpt_reg_IclR_C"/>
</dbReference>
<keyword evidence="1" id="KW-0805">Transcription regulation</keyword>
<dbReference type="PROSITE" id="PS51078">
    <property type="entry name" value="ICLR_ED"/>
    <property type="match status" value="1"/>
</dbReference>
<organism evidence="6 7">
    <name type="scientific">Sphingomonas colocasiae</name>
    <dbReference type="NCBI Taxonomy" id="1848973"/>
    <lineage>
        <taxon>Bacteria</taxon>
        <taxon>Pseudomonadati</taxon>
        <taxon>Pseudomonadota</taxon>
        <taxon>Alphaproteobacteria</taxon>
        <taxon>Sphingomonadales</taxon>
        <taxon>Sphingomonadaceae</taxon>
        <taxon>Sphingomonas</taxon>
    </lineage>
</organism>
<dbReference type="PROSITE" id="PS51077">
    <property type="entry name" value="HTH_ICLR"/>
    <property type="match status" value="1"/>
</dbReference>
<dbReference type="InterPro" id="IPR050707">
    <property type="entry name" value="HTH_MetabolicPath_Reg"/>
</dbReference>
<sequence length="255" mass="26827">MVSGPQSPAGTGALDKGMELLALVIRDGGRTPAATLAAQLGLPGSTARRVLGALARQGLIARVEKGRYAAGGQFADLARTIDPDATLARIARPLLRRLAVANGATAHLGIFDDFMVTYLVKESPKPSGLFTREHGQLEAYCTGVGKILLAHLPPEELSVFLEGSFVRLTPRTITEPDALRAEVERAAARGYAVDDGEMADEIFCVAVPILDRRRRAVAAISLSSTPARMGWPRVEAVAADLTACAGHIAARAGLV</sequence>
<evidence type="ECO:0000259" key="5">
    <source>
        <dbReference type="PROSITE" id="PS51078"/>
    </source>
</evidence>
<dbReference type="InterPro" id="IPR036390">
    <property type="entry name" value="WH_DNA-bd_sf"/>
</dbReference>
<dbReference type="SMART" id="SM00346">
    <property type="entry name" value="HTH_ICLR"/>
    <property type="match status" value="1"/>
</dbReference>
<dbReference type="PANTHER" id="PTHR30136:SF24">
    <property type="entry name" value="HTH-TYPE TRANSCRIPTIONAL REPRESSOR ALLR"/>
    <property type="match status" value="1"/>
</dbReference>
<dbReference type="SUPFAM" id="SSF55781">
    <property type="entry name" value="GAF domain-like"/>
    <property type="match status" value="1"/>
</dbReference>
<evidence type="ECO:0000259" key="4">
    <source>
        <dbReference type="PROSITE" id="PS51077"/>
    </source>
</evidence>
<dbReference type="RefSeq" id="WP_222991014.1">
    <property type="nucleotide sequence ID" value="NZ_JAINVV010000008.1"/>
</dbReference>
<feature type="domain" description="HTH iclR-type" evidence="4">
    <location>
        <begin position="11"/>
        <end position="72"/>
    </location>
</feature>
<name>A0ABS7PRQ8_9SPHN</name>
<evidence type="ECO:0000313" key="6">
    <source>
        <dbReference type="EMBL" id="MBY8823908.1"/>
    </source>
</evidence>
<evidence type="ECO:0000313" key="7">
    <source>
        <dbReference type="Proteomes" id="UP000706039"/>
    </source>
</evidence>
<dbReference type="Pfam" id="PF01614">
    <property type="entry name" value="IclR_C"/>
    <property type="match status" value="1"/>
</dbReference>
<dbReference type="Gene3D" id="1.10.10.10">
    <property type="entry name" value="Winged helix-like DNA-binding domain superfamily/Winged helix DNA-binding domain"/>
    <property type="match status" value="1"/>
</dbReference>
<feature type="domain" description="IclR-ED" evidence="5">
    <location>
        <begin position="73"/>
        <end position="254"/>
    </location>
</feature>
<evidence type="ECO:0000256" key="2">
    <source>
        <dbReference type="ARBA" id="ARBA00023125"/>
    </source>
</evidence>
<dbReference type="Pfam" id="PF09339">
    <property type="entry name" value="HTH_IclR"/>
    <property type="match status" value="1"/>
</dbReference>
<reference evidence="6 7" key="1">
    <citation type="submission" date="2021-08" db="EMBL/GenBank/DDBJ databases">
        <authorList>
            <person name="Tuo L."/>
        </authorList>
    </citation>
    <scope>NUCLEOTIDE SEQUENCE [LARGE SCALE GENOMIC DNA]</scope>
    <source>
        <strain evidence="6 7">JCM 31229</strain>
    </source>
</reference>
<dbReference type="Proteomes" id="UP000706039">
    <property type="component" value="Unassembled WGS sequence"/>
</dbReference>
<dbReference type="PANTHER" id="PTHR30136">
    <property type="entry name" value="HELIX-TURN-HELIX TRANSCRIPTIONAL REGULATOR, ICLR FAMILY"/>
    <property type="match status" value="1"/>
</dbReference>
<proteinExistence type="predicted"/>
<dbReference type="EMBL" id="JAINVV010000008">
    <property type="protein sequence ID" value="MBY8823908.1"/>
    <property type="molecule type" value="Genomic_DNA"/>
</dbReference>
<protein>
    <submittedName>
        <fullName evidence="6">IclR family transcriptional regulator</fullName>
    </submittedName>
</protein>
<dbReference type="InterPro" id="IPR036388">
    <property type="entry name" value="WH-like_DNA-bd_sf"/>
</dbReference>
<evidence type="ECO:0000256" key="3">
    <source>
        <dbReference type="ARBA" id="ARBA00023163"/>
    </source>
</evidence>
<accession>A0ABS7PRQ8</accession>
<dbReference type="SUPFAM" id="SSF46785">
    <property type="entry name" value="Winged helix' DNA-binding domain"/>
    <property type="match status" value="1"/>
</dbReference>
<evidence type="ECO:0000256" key="1">
    <source>
        <dbReference type="ARBA" id="ARBA00023015"/>
    </source>
</evidence>
<dbReference type="Gene3D" id="3.30.450.40">
    <property type="match status" value="1"/>
</dbReference>
<keyword evidence="7" id="KW-1185">Reference proteome</keyword>
<dbReference type="InterPro" id="IPR029016">
    <property type="entry name" value="GAF-like_dom_sf"/>
</dbReference>
<keyword evidence="3" id="KW-0804">Transcription</keyword>
<comment type="caution">
    <text evidence="6">The sequence shown here is derived from an EMBL/GenBank/DDBJ whole genome shotgun (WGS) entry which is preliminary data.</text>
</comment>
<dbReference type="InterPro" id="IPR005471">
    <property type="entry name" value="Tscrpt_reg_IclR_N"/>
</dbReference>
<gene>
    <name evidence="6" type="ORF">K7G82_16505</name>
</gene>
<keyword evidence="2" id="KW-0238">DNA-binding</keyword>